<dbReference type="CDD" id="cd08442">
    <property type="entry name" value="PBP2_YofA_SoxR_like"/>
    <property type="match status" value="1"/>
</dbReference>
<sequence>MEFKDLQVFQMVAKKGTMTGAAKELNYVQSNVTSRIQKLEAELNTPLFNRHNRGMILTPEGKKLLLYSEKILSLANEAKKIIQDSEEPSGKLEIGSVETVIKLPIILSAYNKKYTHVDLSLVTGVTEQLQEEVLNCRLDGAFVTEAGRHPDLVHHSVFQEELVLISDLTPTSFEQLKSKPFLCFSRGCGYRAKLEEWFKDEKITPKKIMEFGTLETILGSVVAGLGITFVPKSSVSYLEERGLIQCHSIPEKYSKINTIFIRRADTYLTSTVEKFIETIDFCKEETDYPLSFV</sequence>
<dbReference type="Pfam" id="PF00126">
    <property type="entry name" value="HTH_1"/>
    <property type="match status" value="1"/>
</dbReference>
<evidence type="ECO:0000256" key="4">
    <source>
        <dbReference type="ARBA" id="ARBA00023163"/>
    </source>
</evidence>
<dbReference type="InterPro" id="IPR036390">
    <property type="entry name" value="WH_DNA-bd_sf"/>
</dbReference>
<evidence type="ECO:0000259" key="5">
    <source>
        <dbReference type="PROSITE" id="PS50931"/>
    </source>
</evidence>
<dbReference type="PROSITE" id="PS50931">
    <property type="entry name" value="HTH_LYSR"/>
    <property type="match status" value="1"/>
</dbReference>
<gene>
    <name evidence="6" type="ORF">AWH48_14510</name>
</gene>
<dbReference type="Proteomes" id="UP000077271">
    <property type="component" value="Unassembled WGS sequence"/>
</dbReference>
<keyword evidence="4" id="KW-0804">Transcription</keyword>
<dbReference type="SUPFAM" id="SSF46785">
    <property type="entry name" value="Winged helix' DNA-binding domain"/>
    <property type="match status" value="1"/>
</dbReference>
<evidence type="ECO:0000256" key="1">
    <source>
        <dbReference type="ARBA" id="ARBA00009437"/>
    </source>
</evidence>
<evidence type="ECO:0000256" key="3">
    <source>
        <dbReference type="ARBA" id="ARBA00023125"/>
    </source>
</evidence>
<dbReference type="PRINTS" id="PR00039">
    <property type="entry name" value="HTHLYSR"/>
</dbReference>
<evidence type="ECO:0000313" key="7">
    <source>
        <dbReference type="Proteomes" id="UP000077271"/>
    </source>
</evidence>
<dbReference type="FunFam" id="1.10.10.10:FF:000001">
    <property type="entry name" value="LysR family transcriptional regulator"/>
    <property type="match status" value="1"/>
</dbReference>
<keyword evidence="3" id="KW-0238">DNA-binding</keyword>
<evidence type="ECO:0000313" key="6">
    <source>
        <dbReference type="EMBL" id="OAH52606.1"/>
    </source>
</evidence>
<dbReference type="PANTHER" id="PTHR30126">
    <property type="entry name" value="HTH-TYPE TRANSCRIPTIONAL REGULATOR"/>
    <property type="match status" value="1"/>
</dbReference>
<dbReference type="RefSeq" id="WP_018395207.1">
    <property type="nucleotide sequence ID" value="NZ_LQWZ01000038.1"/>
</dbReference>
<dbReference type="GO" id="GO:0000976">
    <property type="term" value="F:transcription cis-regulatory region binding"/>
    <property type="evidence" value="ECO:0007669"/>
    <property type="project" value="TreeGrafter"/>
</dbReference>
<dbReference type="OrthoDB" id="8479357at2"/>
<organism evidence="6 7">
    <name type="scientific">Domibacillus aminovorans</name>
    <dbReference type="NCBI Taxonomy" id="29332"/>
    <lineage>
        <taxon>Bacteria</taxon>
        <taxon>Bacillati</taxon>
        <taxon>Bacillota</taxon>
        <taxon>Bacilli</taxon>
        <taxon>Bacillales</taxon>
        <taxon>Bacillaceae</taxon>
        <taxon>Domibacillus</taxon>
    </lineage>
</organism>
<name>A0A177KHZ0_9BACI</name>
<keyword evidence="2" id="KW-0805">Transcription regulation</keyword>
<dbReference type="Gene3D" id="3.40.190.290">
    <property type="match status" value="1"/>
</dbReference>
<dbReference type="InterPro" id="IPR036388">
    <property type="entry name" value="WH-like_DNA-bd_sf"/>
</dbReference>
<dbReference type="InterPro" id="IPR000847">
    <property type="entry name" value="LysR_HTH_N"/>
</dbReference>
<dbReference type="Gene3D" id="1.10.10.10">
    <property type="entry name" value="Winged helix-like DNA-binding domain superfamily/Winged helix DNA-binding domain"/>
    <property type="match status" value="1"/>
</dbReference>
<protein>
    <submittedName>
        <fullName evidence="6">LysR family transcriptional regulator</fullName>
    </submittedName>
</protein>
<accession>A0A177KHZ0</accession>
<proteinExistence type="inferred from homology"/>
<dbReference type="SUPFAM" id="SSF53850">
    <property type="entry name" value="Periplasmic binding protein-like II"/>
    <property type="match status" value="1"/>
</dbReference>
<dbReference type="GO" id="GO:0003700">
    <property type="term" value="F:DNA-binding transcription factor activity"/>
    <property type="evidence" value="ECO:0007669"/>
    <property type="project" value="InterPro"/>
</dbReference>
<dbReference type="Pfam" id="PF03466">
    <property type="entry name" value="LysR_substrate"/>
    <property type="match status" value="1"/>
</dbReference>
<feature type="domain" description="HTH lysR-type" evidence="5">
    <location>
        <begin position="1"/>
        <end position="58"/>
    </location>
</feature>
<reference evidence="6 7" key="1">
    <citation type="submission" date="2016-01" db="EMBL/GenBank/DDBJ databases">
        <title>Investigation of taxonomic status of Bacillus aminovorans.</title>
        <authorList>
            <person name="Verma A."/>
            <person name="Pal Y."/>
            <person name="Krishnamurthi S."/>
        </authorList>
    </citation>
    <scope>NUCLEOTIDE SEQUENCE [LARGE SCALE GENOMIC DNA]</scope>
    <source>
        <strain evidence="6 7">DSM 4337</strain>
    </source>
</reference>
<comment type="caution">
    <text evidence="6">The sequence shown here is derived from an EMBL/GenBank/DDBJ whole genome shotgun (WGS) entry which is preliminary data.</text>
</comment>
<evidence type="ECO:0000256" key="2">
    <source>
        <dbReference type="ARBA" id="ARBA00023015"/>
    </source>
</evidence>
<dbReference type="PANTHER" id="PTHR30126:SF40">
    <property type="entry name" value="HTH-TYPE TRANSCRIPTIONAL REGULATOR GLTR"/>
    <property type="match status" value="1"/>
</dbReference>
<comment type="similarity">
    <text evidence="1">Belongs to the LysR transcriptional regulatory family.</text>
</comment>
<dbReference type="EMBL" id="LQWZ01000038">
    <property type="protein sequence ID" value="OAH52606.1"/>
    <property type="molecule type" value="Genomic_DNA"/>
</dbReference>
<dbReference type="AlphaFoldDB" id="A0A177KHZ0"/>
<dbReference type="InterPro" id="IPR005119">
    <property type="entry name" value="LysR_subst-bd"/>
</dbReference>